<organism evidence="4 5">
    <name type="scientific">Saccharopolyspora elongata</name>
    <dbReference type="NCBI Taxonomy" id="2530387"/>
    <lineage>
        <taxon>Bacteria</taxon>
        <taxon>Bacillati</taxon>
        <taxon>Actinomycetota</taxon>
        <taxon>Actinomycetes</taxon>
        <taxon>Pseudonocardiales</taxon>
        <taxon>Pseudonocardiaceae</taxon>
        <taxon>Saccharopolyspora</taxon>
    </lineage>
</organism>
<dbReference type="Gene3D" id="1.10.357.10">
    <property type="entry name" value="Tetracycline Repressor, domain 2"/>
    <property type="match status" value="1"/>
</dbReference>
<dbReference type="InterPro" id="IPR050109">
    <property type="entry name" value="HTH-type_TetR-like_transc_reg"/>
</dbReference>
<evidence type="ECO:0000256" key="1">
    <source>
        <dbReference type="ARBA" id="ARBA00023125"/>
    </source>
</evidence>
<dbReference type="OrthoDB" id="3218408at2"/>
<reference evidence="4 5" key="1">
    <citation type="submission" date="2019-03" db="EMBL/GenBank/DDBJ databases">
        <title>Draft genome sequences of novel Actinobacteria.</title>
        <authorList>
            <person name="Sahin N."/>
            <person name="Ay H."/>
            <person name="Saygin H."/>
        </authorList>
    </citation>
    <scope>NUCLEOTIDE SEQUENCE [LARGE SCALE GENOMIC DNA]</scope>
    <source>
        <strain evidence="4 5">7K502</strain>
    </source>
</reference>
<dbReference type="PROSITE" id="PS50977">
    <property type="entry name" value="HTH_TETR_2"/>
    <property type="match status" value="1"/>
</dbReference>
<dbReference type="SUPFAM" id="SSF46689">
    <property type="entry name" value="Homeodomain-like"/>
    <property type="match status" value="1"/>
</dbReference>
<dbReference type="RefSeq" id="WP_132481577.1">
    <property type="nucleotide sequence ID" value="NZ_SMKW01000004.1"/>
</dbReference>
<name>A0A4R4ZA70_9PSEU</name>
<sequence>MGTTRTPRERWIEAGLEALSDGGPEAVRVEVLAKRLGVTKGGFYGYFADREALLEAMLDTWERESTDDVLERIEHEGGDPKAKIRRAGELTLSDDRLLPIDLAIRDWARRDAAVAERLRRIDNQRMALLRDMIGTFCSDPDEIEARSLLAFCAAIGAHFLAADHGDRTRAQVLARAADLLLDITHPESLPHRRGRGDRRG</sequence>
<comment type="caution">
    <text evidence="4">The sequence shown here is derived from an EMBL/GenBank/DDBJ whole genome shotgun (WGS) entry which is preliminary data.</text>
</comment>
<dbReference type="InterPro" id="IPR009057">
    <property type="entry name" value="Homeodomain-like_sf"/>
</dbReference>
<keyword evidence="1 2" id="KW-0238">DNA-binding</keyword>
<gene>
    <name evidence="4" type="ORF">E1288_05200</name>
</gene>
<dbReference type="EMBL" id="SMKW01000004">
    <property type="protein sequence ID" value="TDD55208.1"/>
    <property type="molecule type" value="Genomic_DNA"/>
</dbReference>
<dbReference type="Proteomes" id="UP000294947">
    <property type="component" value="Unassembled WGS sequence"/>
</dbReference>
<feature type="DNA-binding region" description="H-T-H motif" evidence="2">
    <location>
        <begin position="28"/>
        <end position="47"/>
    </location>
</feature>
<dbReference type="PANTHER" id="PTHR30055:SF239">
    <property type="entry name" value="TRANSCRIPTIONAL REGULATORY PROTEIN"/>
    <property type="match status" value="1"/>
</dbReference>
<dbReference type="InterPro" id="IPR001647">
    <property type="entry name" value="HTH_TetR"/>
</dbReference>
<dbReference type="PANTHER" id="PTHR30055">
    <property type="entry name" value="HTH-TYPE TRANSCRIPTIONAL REGULATOR RUTR"/>
    <property type="match status" value="1"/>
</dbReference>
<evidence type="ECO:0000313" key="5">
    <source>
        <dbReference type="Proteomes" id="UP000294947"/>
    </source>
</evidence>
<dbReference type="GO" id="GO:0003700">
    <property type="term" value="F:DNA-binding transcription factor activity"/>
    <property type="evidence" value="ECO:0007669"/>
    <property type="project" value="TreeGrafter"/>
</dbReference>
<keyword evidence="5" id="KW-1185">Reference proteome</keyword>
<accession>A0A4R4ZA70</accession>
<evidence type="ECO:0000313" key="4">
    <source>
        <dbReference type="EMBL" id="TDD55208.1"/>
    </source>
</evidence>
<dbReference type="Pfam" id="PF00440">
    <property type="entry name" value="TetR_N"/>
    <property type="match status" value="1"/>
</dbReference>
<evidence type="ECO:0000256" key="2">
    <source>
        <dbReference type="PROSITE-ProRule" id="PRU00335"/>
    </source>
</evidence>
<proteinExistence type="predicted"/>
<evidence type="ECO:0000259" key="3">
    <source>
        <dbReference type="PROSITE" id="PS50977"/>
    </source>
</evidence>
<dbReference type="AlphaFoldDB" id="A0A4R4ZA70"/>
<protein>
    <submittedName>
        <fullName evidence="4">TetR/AcrR family transcriptional regulator</fullName>
    </submittedName>
</protein>
<feature type="domain" description="HTH tetR-type" evidence="3">
    <location>
        <begin position="5"/>
        <end position="65"/>
    </location>
</feature>
<dbReference type="GO" id="GO:0000976">
    <property type="term" value="F:transcription cis-regulatory region binding"/>
    <property type="evidence" value="ECO:0007669"/>
    <property type="project" value="TreeGrafter"/>
</dbReference>